<feature type="chain" id="PRO_5042206366" evidence="1">
    <location>
        <begin position="22"/>
        <end position="216"/>
    </location>
</feature>
<proteinExistence type="predicted"/>
<keyword evidence="1" id="KW-0732">Signal</keyword>
<name>A0AAE0IMX0_9PEZI</name>
<dbReference type="Proteomes" id="UP001286456">
    <property type="component" value="Unassembled WGS sequence"/>
</dbReference>
<feature type="signal peptide" evidence="1">
    <location>
        <begin position="1"/>
        <end position="21"/>
    </location>
</feature>
<comment type="caution">
    <text evidence="2">The sequence shown here is derived from an EMBL/GenBank/DDBJ whole genome shotgun (WGS) entry which is preliminary data.</text>
</comment>
<sequence>MSRFVLAFFSLAFGLAAIAMGAPTVGKLQWNGPAVPGQPNVTLVGTDVADIYKQILHINPNFIGNPLPANDSFNTFVQSTPPPYQCGNDLSLATANQGSVFTLVGDINRIGGTWNLGANSYNRLLCRDSSGIYWDNYNSKAASASAADVYARAIAIVGGCCLQTPNTVSGLSSFPDNHPTASYSDILIGQANCNDPAATLPFNYGYPGPNGVCVPS</sequence>
<gene>
    <name evidence="2" type="ORF">B0T19DRAFT_183016</name>
</gene>
<dbReference type="EMBL" id="JAUEPO010000003">
    <property type="protein sequence ID" value="KAK3328106.1"/>
    <property type="molecule type" value="Genomic_DNA"/>
</dbReference>
<keyword evidence="3" id="KW-1185">Reference proteome</keyword>
<organism evidence="2 3">
    <name type="scientific">Cercophora scortea</name>
    <dbReference type="NCBI Taxonomy" id="314031"/>
    <lineage>
        <taxon>Eukaryota</taxon>
        <taxon>Fungi</taxon>
        <taxon>Dikarya</taxon>
        <taxon>Ascomycota</taxon>
        <taxon>Pezizomycotina</taxon>
        <taxon>Sordariomycetes</taxon>
        <taxon>Sordariomycetidae</taxon>
        <taxon>Sordariales</taxon>
        <taxon>Lasiosphaeriaceae</taxon>
        <taxon>Cercophora</taxon>
    </lineage>
</organism>
<reference evidence="2" key="2">
    <citation type="submission" date="2023-06" db="EMBL/GenBank/DDBJ databases">
        <authorList>
            <consortium name="Lawrence Berkeley National Laboratory"/>
            <person name="Haridas S."/>
            <person name="Hensen N."/>
            <person name="Bonometti L."/>
            <person name="Westerberg I."/>
            <person name="Brannstrom I.O."/>
            <person name="Guillou S."/>
            <person name="Cros-Aarteil S."/>
            <person name="Calhoun S."/>
            <person name="Kuo A."/>
            <person name="Mondo S."/>
            <person name="Pangilinan J."/>
            <person name="Riley R."/>
            <person name="Labutti K."/>
            <person name="Andreopoulos B."/>
            <person name="Lipzen A."/>
            <person name="Chen C."/>
            <person name="Yanf M."/>
            <person name="Daum C."/>
            <person name="Ng V."/>
            <person name="Clum A."/>
            <person name="Steindorff A."/>
            <person name="Ohm R."/>
            <person name="Martin F."/>
            <person name="Silar P."/>
            <person name="Natvig D."/>
            <person name="Lalanne C."/>
            <person name="Gautier V."/>
            <person name="Ament-Velasquez S.L."/>
            <person name="Kruys A."/>
            <person name="Hutchinson M.I."/>
            <person name="Powell A.J."/>
            <person name="Barry K."/>
            <person name="Miller A.N."/>
            <person name="Grigoriev I.V."/>
            <person name="Debuchy R."/>
            <person name="Gladieux P."/>
            <person name="Thoren M.H."/>
            <person name="Johannesson H."/>
        </authorList>
    </citation>
    <scope>NUCLEOTIDE SEQUENCE</scope>
    <source>
        <strain evidence="2">SMH4131-1</strain>
    </source>
</reference>
<evidence type="ECO:0000313" key="2">
    <source>
        <dbReference type="EMBL" id="KAK3328106.1"/>
    </source>
</evidence>
<reference evidence="2" key="1">
    <citation type="journal article" date="2023" name="Mol. Phylogenet. Evol.">
        <title>Genome-scale phylogeny and comparative genomics of the fungal order Sordariales.</title>
        <authorList>
            <person name="Hensen N."/>
            <person name="Bonometti L."/>
            <person name="Westerberg I."/>
            <person name="Brannstrom I.O."/>
            <person name="Guillou S."/>
            <person name="Cros-Aarteil S."/>
            <person name="Calhoun S."/>
            <person name="Haridas S."/>
            <person name="Kuo A."/>
            <person name="Mondo S."/>
            <person name="Pangilinan J."/>
            <person name="Riley R."/>
            <person name="LaButti K."/>
            <person name="Andreopoulos B."/>
            <person name="Lipzen A."/>
            <person name="Chen C."/>
            <person name="Yan M."/>
            <person name="Daum C."/>
            <person name="Ng V."/>
            <person name="Clum A."/>
            <person name="Steindorff A."/>
            <person name="Ohm R.A."/>
            <person name="Martin F."/>
            <person name="Silar P."/>
            <person name="Natvig D.O."/>
            <person name="Lalanne C."/>
            <person name="Gautier V."/>
            <person name="Ament-Velasquez S.L."/>
            <person name="Kruys A."/>
            <person name="Hutchinson M.I."/>
            <person name="Powell A.J."/>
            <person name="Barry K."/>
            <person name="Miller A.N."/>
            <person name="Grigoriev I.V."/>
            <person name="Debuchy R."/>
            <person name="Gladieux P."/>
            <person name="Hiltunen Thoren M."/>
            <person name="Johannesson H."/>
        </authorList>
    </citation>
    <scope>NUCLEOTIDE SEQUENCE</scope>
    <source>
        <strain evidence="2">SMH4131-1</strain>
    </source>
</reference>
<accession>A0AAE0IMX0</accession>
<evidence type="ECO:0000313" key="3">
    <source>
        <dbReference type="Proteomes" id="UP001286456"/>
    </source>
</evidence>
<protein>
    <submittedName>
        <fullName evidence="2">Uncharacterized protein</fullName>
    </submittedName>
</protein>
<evidence type="ECO:0000256" key="1">
    <source>
        <dbReference type="SAM" id="SignalP"/>
    </source>
</evidence>
<dbReference type="AlphaFoldDB" id="A0AAE0IMX0"/>